<evidence type="ECO:0000313" key="2">
    <source>
        <dbReference type="EMBL" id="ATY86415.1"/>
    </source>
</evidence>
<dbReference type="PANTHER" id="PTHR30041:SF8">
    <property type="entry name" value="PROTEIN YFFB"/>
    <property type="match status" value="1"/>
</dbReference>
<dbReference type="SUPFAM" id="SSF52833">
    <property type="entry name" value="Thioredoxin-like"/>
    <property type="match status" value="1"/>
</dbReference>
<keyword evidence="3" id="KW-1185">Reference proteome</keyword>
<dbReference type="PROSITE" id="PS51353">
    <property type="entry name" value="ARSC"/>
    <property type="match status" value="1"/>
</dbReference>
<comment type="similarity">
    <text evidence="1">Belongs to the ArsC family.</text>
</comment>
<name>A0A2K8NBB7_9BACL</name>
<reference evidence="3" key="1">
    <citation type="submission" date="2017-11" db="EMBL/GenBank/DDBJ databases">
        <title>Complete Genome Sequence of Kyrpidia sp. Strain EA-1, a thermophilic, hydrogen-oxidizing Bacterium, isolated from the Azores.</title>
        <authorList>
            <person name="Reiner J.E."/>
            <person name="Lapp C.J."/>
            <person name="Bunk B."/>
            <person name="Gescher J."/>
        </authorList>
    </citation>
    <scope>NUCLEOTIDE SEQUENCE [LARGE SCALE GENOMIC DNA]</scope>
    <source>
        <strain evidence="3">EA-1</strain>
    </source>
</reference>
<dbReference type="KEGG" id="kyr:CVV65_03840"/>
<dbReference type="InterPro" id="IPR006660">
    <property type="entry name" value="Arsenate_reductase-like"/>
</dbReference>
<dbReference type="Gene3D" id="3.40.30.10">
    <property type="entry name" value="Glutaredoxin"/>
    <property type="match status" value="1"/>
</dbReference>
<evidence type="ECO:0000256" key="1">
    <source>
        <dbReference type="PROSITE-ProRule" id="PRU01282"/>
    </source>
</evidence>
<evidence type="ECO:0000313" key="3">
    <source>
        <dbReference type="Proteomes" id="UP000231932"/>
    </source>
</evidence>
<accession>A0A2K8NBB7</accession>
<dbReference type="CDD" id="cd02977">
    <property type="entry name" value="ArsC_family"/>
    <property type="match status" value="1"/>
</dbReference>
<gene>
    <name evidence="2" type="ORF">CVV65_03840</name>
</gene>
<dbReference type="AlphaFoldDB" id="A0A2K8NBB7"/>
<organism evidence="2 3">
    <name type="scientific">Kyrpidia spormannii</name>
    <dbReference type="NCBI Taxonomy" id="2055160"/>
    <lineage>
        <taxon>Bacteria</taxon>
        <taxon>Bacillati</taxon>
        <taxon>Bacillota</taxon>
        <taxon>Bacilli</taxon>
        <taxon>Bacillales</taxon>
        <taxon>Alicyclobacillaceae</taxon>
        <taxon>Kyrpidia</taxon>
    </lineage>
</organism>
<dbReference type="Proteomes" id="UP000231932">
    <property type="component" value="Chromosome"/>
</dbReference>
<dbReference type="Pfam" id="PF03960">
    <property type="entry name" value="ArsC"/>
    <property type="match status" value="1"/>
</dbReference>
<protein>
    <submittedName>
        <fullName evidence="2">Uncharacterized protein</fullName>
    </submittedName>
</protein>
<dbReference type="InterPro" id="IPR036249">
    <property type="entry name" value="Thioredoxin-like_sf"/>
</dbReference>
<sequence length="175" mass="19172">MTATVLLAMTSSPSGPMTNSVLENECSIDSLLCPSHPEGPGGLSLSGGVLYLNRGRVGLMVTFLGYPRCGTCRKAKAWLSEQGVRFVERDIVKHPLNREELGSLVAAAGVAPGELANPKGTRYRELGLKDQTLSDEQWLALLSEEGKLYRRPILWTDRGVVIGFYPDRWVEVLKN</sequence>
<dbReference type="PANTHER" id="PTHR30041">
    <property type="entry name" value="ARSENATE REDUCTASE"/>
    <property type="match status" value="1"/>
</dbReference>
<dbReference type="EMBL" id="CP024955">
    <property type="protein sequence ID" value="ATY86415.1"/>
    <property type="molecule type" value="Genomic_DNA"/>
</dbReference>
<dbReference type="NCBIfam" id="TIGR01617">
    <property type="entry name" value="arsC_related"/>
    <property type="match status" value="1"/>
</dbReference>
<dbReference type="InterPro" id="IPR006504">
    <property type="entry name" value="Tscrpt_reg_Spx/MgsR"/>
</dbReference>
<proteinExistence type="inferred from homology"/>